<evidence type="ECO:0000313" key="2">
    <source>
        <dbReference type="Proteomes" id="UP000296201"/>
    </source>
</evidence>
<proteinExistence type="predicted"/>
<dbReference type="GO" id="GO:0019634">
    <property type="term" value="P:organic phosphonate metabolic process"/>
    <property type="evidence" value="ECO:0007669"/>
    <property type="project" value="InterPro"/>
</dbReference>
<dbReference type="Pfam" id="PF05845">
    <property type="entry name" value="PhnH"/>
    <property type="match status" value="1"/>
</dbReference>
<dbReference type="NCBIfam" id="TIGR03292">
    <property type="entry name" value="PhnH_redo"/>
    <property type="match status" value="1"/>
</dbReference>
<organism evidence="1 2">
    <name type="scientific">Hydrogenovibrio crunogenus</name>
    <dbReference type="NCBI Taxonomy" id="39765"/>
    <lineage>
        <taxon>Bacteria</taxon>
        <taxon>Pseudomonadati</taxon>
        <taxon>Pseudomonadota</taxon>
        <taxon>Gammaproteobacteria</taxon>
        <taxon>Thiotrichales</taxon>
        <taxon>Piscirickettsiaceae</taxon>
        <taxon>Hydrogenovibrio</taxon>
    </lineage>
</organism>
<dbReference type="EC" id="2.7.8.37" evidence="1"/>
<dbReference type="OrthoDB" id="9814509at2"/>
<keyword evidence="2" id="KW-1185">Reference proteome</keyword>
<dbReference type="RefSeq" id="WP_011371497.1">
    <property type="nucleotide sequence ID" value="NZ_CP032096.1"/>
</dbReference>
<dbReference type="GO" id="GO:0061693">
    <property type="term" value="F:alpha-D-ribose 1-methylphosphonate 5-triphosphate synthase activity"/>
    <property type="evidence" value="ECO:0007669"/>
    <property type="project" value="UniProtKB-EC"/>
</dbReference>
<keyword evidence="1" id="KW-0808">Transferase</keyword>
<dbReference type="Proteomes" id="UP000296201">
    <property type="component" value="Chromosome"/>
</dbReference>
<dbReference type="OMA" id="PLGIEMY"/>
<gene>
    <name evidence="1" type="primary">phnH</name>
    <name evidence="1" type="ORF">GHNINEIG_02240</name>
</gene>
<evidence type="ECO:0000313" key="1">
    <source>
        <dbReference type="EMBL" id="QBZ84165.1"/>
    </source>
</evidence>
<dbReference type="InterPro" id="IPR038058">
    <property type="entry name" value="PhnH-like_sp"/>
</dbReference>
<dbReference type="PIRSF" id="PIRSF020680">
    <property type="entry name" value="PhnH"/>
    <property type="match status" value="1"/>
</dbReference>
<protein>
    <submittedName>
        <fullName evidence="1">Alpha-D-ribose 1-methylphosphonate 5-triphosphate synthase subunit PhnH</fullName>
        <ecNumber evidence="1">2.7.8.37</ecNumber>
    </submittedName>
</protein>
<dbReference type="AlphaFoldDB" id="A0A4P7P2R7"/>
<accession>A0A4P7P2R7</accession>
<dbReference type="EMBL" id="CP032096">
    <property type="protein sequence ID" value="QBZ84165.1"/>
    <property type="molecule type" value="Genomic_DNA"/>
</dbReference>
<reference evidence="1 2" key="1">
    <citation type="submission" date="2018-08" db="EMBL/GenBank/DDBJ databases">
        <title>Horizontal acquisition of hydrogen conversion ability and other habitat adaptations in Hydrogenovibrio crunogenus strains.</title>
        <authorList>
            <person name="Gonnella G."/>
            <person name="Adam N."/>
            <person name="Perner M."/>
        </authorList>
    </citation>
    <scope>NUCLEOTIDE SEQUENCE [LARGE SCALE GENOMIC DNA]</scope>
    <source>
        <strain evidence="1 2">SP-41</strain>
    </source>
</reference>
<dbReference type="Gene3D" id="3.40.50.11310">
    <property type="entry name" value="Bacterial phosphonate metabolism protein PhnH"/>
    <property type="match status" value="1"/>
</dbReference>
<dbReference type="InterPro" id="IPR008772">
    <property type="entry name" value="Phosphonate_metab_PhnH"/>
</dbReference>
<name>A0A4P7P2R7_9GAMM</name>
<dbReference type="SUPFAM" id="SSF159709">
    <property type="entry name" value="PhnH-like"/>
    <property type="match status" value="1"/>
</dbReference>
<sequence>MLKQDLLGAQIDSIWMADTQQILFNSLMQAVSRPGRMDNWSECLDNNPAYLAVLSTLLDGEVTLADVDGLLTESTWPLLQAQKSTTEQANYVLCDATKAPTFSPKLGTLSSPDFAATLVLKVASLDKEQGNIHLKLTGPGVNNETEAFVSGIDQAWLEHRNEWCSAFPMGIDCILVDDTQIMALPRTTKIEVLDVFENGGLS</sequence>